<dbReference type="KEGG" id="pseg:D3H65_04080"/>
<dbReference type="EMBL" id="CP032157">
    <property type="protein sequence ID" value="AXY73201.1"/>
    <property type="molecule type" value="Genomic_DNA"/>
</dbReference>
<reference evidence="1 2" key="1">
    <citation type="submission" date="2018-09" db="EMBL/GenBank/DDBJ databases">
        <title>Genome sequencing of strain 6GH32-13.</title>
        <authorList>
            <person name="Weon H.-Y."/>
            <person name="Heo J."/>
            <person name="Kwon S.-W."/>
        </authorList>
    </citation>
    <scope>NUCLEOTIDE SEQUENCE [LARGE SCALE GENOMIC DNA]</scope>
    <source>
        <strain evidence="1 2">5GH32-13</strain>
    </source>
</reference>
<sequence length="291" mass="32853">MITQPTDCVLAIGFSTDPDQLMSELSATHKDFAKSIKRNGRANDQDLYEKLTGFTGLYKSNIAAIRALGVTVLENFTASDARQLPPCQSLTVLAHFKPPTVLPEDILDAGLIEQAIMHQQDLFGPVPREAPDSKRKLTLWESLNELLKDTAFYKRAGLSTFITEHEERTLPLIYIRYLNRLALESIFFHALAKGCLVELYDGLYTVQEIVGMIPSTFIGPIDISICHSIIVQDEVQRVQPRRHAFGVEHPLSLDFKIIFYKGLMQKLALEPKDYITAYFELLTSLKKNLQP</sequence>
<accession>A0A3B7MRM8</accession>
<protein>
    <submittedName>
        <fullName evidence="1">Uncharacterized protein</fullName>
    </submittedName>
</protein>
<dbReference type="AlphaFoldDB" id="A0A3B7MRM8"/>
<evidence type="ECO:0000313" key="1">
    <source>
        <dbReference type="EMBL" id="AXY73201.1"/>
    </source>
</evidence>
<organism evidence="1 2">
    <name type="scientific">Paraflavitalea soli</name>
    <dbReference type="NCBI Taxonomy" id="2315862"/>
    <lineage>
        <taxon>Bacteria</taxon>
        <taxon>Pseudomonadati</taxon>
        <taxon>Bacteroidota</taxon>
        <taxon>Chitinophagia</taxon>
        <taxon>Chitinophagales</taxon>
        <taxon>Chitinophagaceae</taxon>
        <taxon>Paraflavitalea</taxon>
    </lineage>
</organism>
<dbReference type="RefSeq" id="WP_119049039.1">
    <property type="nucleotide sequence ID" value="NZ_CP032157.1"/>
</dbReference>
<proteinExistence type="predicted"/>
<dbReference type="Proteomes" id="UP000263900">
    <property type="component" value="Chromosome"/>
</dbReference>
<name>A0A3B7MRM8_9BACT</name>
<dbReference type="OrthoDB" id="3078393at2"/>
<keyword evidence="2" id="KW-1185">Reference proteome</keyword>
<evidence type="ECO:0000313" key="2">
    <source>
        <dbReference type="Proteomes" id="UP000263900"/>
    </source>
</evidence>
<gene>
    <name evidence="1" type="ORF">D3H65_04080</name>
</gene>